<dbReference type="Proteomes" id="UP000248021">
    <property type="component" value="Unassembled WGS sequence"/>
</dbReference>
<evidence type="ECO:0000313" key="11">
    <source>
        <dbReference type="Proteomes" id="UP000248021"/>
    </source>
</evidence>
<dbReference type="InterPro" id="IPR000515">
    <property type="entry name" value="MetI-like"/>
</dbReference>
<evidence type="ECO:0000256" key="8">
    <source>
        <dbReference type="RuleBase" id="RU363032"/>
    </source>
</evidence>
<dbReference type="InterPro" id="IPR035906">
    <property type="entry name" value="MetI-like_sf"/>
</dbReference>
<reference evidence="10 11" key="1">
    <citation type="submission" date="2018-05" db="EMBL/GenBank/DDBJ databases">
        <title>Genomic Encyclopedia of Type Strains, Phase IV (KMG-IV): sequencing the most valuable type-strain genomes for metagenomic binning, comparative biology and taxonomic classification.</title>
        <authorList>
            <person name="Goeker M."/>
        </authorList>
    </citation>
    <scope>NUCLEOTIDE SEQUENCE [LARGE SCALE GENOMIC DNA]</scope>
    <source>
        <strain evidence="10 11">DSM 6462</strain>
    </source>
</reference>
<feature type="transmembrane region" description="Helical" evidence="8">
    <location>
        <begin position="249"/>
        <end position="273"/>
    </location>
</feature>
<feature type="transmembrane region" description="Helical" evidence="8">
    <location>
        <begin position="143"/>
        <end position="166"/>
    </location>
</feature>
<evidence type="ECO:0000256" key="7">
    <source>
        <dbReference type="ARBA" id="ARBA00023136"/>
    </source>
</evidence>
<evidence type="ECO:0000256" key="1">
    <source>
        <dbReference type="ARBA" id="ARBA00004651"/>
    </source>
</evidence>
<dbReference type="PANTHER" id="PTHR42929:SF5">
    <property type="entry name" value="ABC TRANSPORTER PERMEASE PROTEIN"/>
    <property type="match status" value="1"/>
</dbReference>
<feature type="transmembrane region" description="Helical" evidence="8">
    <location>
        <begin position="206"/>
        <end position="229"/>
    </location>
</feature>
<evidence type="ECO:0000256" key="2">
    <source>
        <dbReference type="ARBA" id="ARBA00007069"/>
    </source>
</evidence>
<organism evidence="10 11">
    <name type="scientific">Chelatococcus asaccharovorans</name>
    <dbReference type="NCBI Taxonomy" id="28210"/>
    <lineage>
        <taxon>Bacteria</taxon>
        <taxon>Pseudomonadati</taxon>
        <taxon>Pseudomonadota</taxon>
        <taxon>Alphaproteobacteria</taxon>
        <taxon>Hyphomicrobiales</taxon>
        <taxon>Chelatococcaceae</taxon>
        <taxon>Chelatococcus</taxon>
    </lineage>
</organism>
<keyword evidence="11" id="KW-1185">Reference proteome</keyword>
<dbReference type="AlphaFoldDB" id="A0A2V3U4H6"/>
<name>A0A2V3U4H6_9HYPH</name>
<dbReference type="CDD" id="cd06261">
    <property type="entry name" value="TM_PBP2"/>
    <property type="match status" value="1"/>
</dbReference>
<feature type="transmembrane region" description="Helical" evidence="8">
    <location>
        <begin position="100"/>
        <end position="123"/>
    </location>
</feature>
<dbReference type="SUPFAM" id="SSF161098">
    <property type="entry name" value="MetI-like"/>
    <property type="match status" value="1"/>
</dbReference>
<dbReference type="Gene3D" id="1.10.3720.10">
    <property type="entry name" value="MetI-like"/>
    <property type="match status" value="1"/>
</dbReference>
<dbReference type="OrthoDB" id="9774448at2"/>
<evidence type="ECO:0000256" key="6">
    <source>
        <dbReference type="ARBA" id="ARBA00022989"/>
    </source>
</evidence>
<dbReference type="GO" id="GO:0005886">
    <property type="term" value="C:plasma membrane"/>
    <property type="evidence" value="ECO:0007669"/>
    <property type="project" value="UniProtKB-SubCell"/>
</dbReference>
<evidence type="ECO:0000259" key="9">
    <source>
        <dbReference type="PROSITE" id="PS50928"/>
    </source>
</evidence>
<accession>A0A2V3U4H6</accession>
<dbReference type="Pfam" id="PF00528">
    <property type="entry name" value="BPD_transp_1"/>
    <property type="match status" value="1"/>
</dbReference>
<dbReference type="PROSITE" id="PS50928">
    <property type="entry name" value="ABC_TM1"/>
    <property type="match status" value="1"/>
</dbReference>
<feature type="transmembrane region" description="Helical" evidence="8">
    <location>
        <begin position="7"/>
        <end position="30"/>
    </location>
</feature>
<evidence type="ECO:0000256" key="5">
    <source>
        <dbReference type="ARBA" id="ARBA00022692"/>
    </source>
</evidence>
<comment type="similarity">
    <text evidence="2">Belongs to the binding-protein-dependent transport system permease family. CysTW subfamily.</text>
</comment>
<keyword evidence="3 8" id="KW-0813">Transport</keyword>
<proteinExistence type="inferred from homology"/>
<keyword evidence="5 8" id="KW-0812">Transmembrane</keyword>
<comment type="caution">
    <text evidence="10">The sequence shown here is derived from an EMBL/GenBank/DDBJ whole genome shotgun (WGS) entry which is preliminary data.</text>
</comment>
<sequence length="282" mass="30019">MTRSSTASLLLVPATILIVAGVLVPFAYLFRISFNEFRPALFMVEALTLANYTKILTEPYWMMVMANTLSTSLASTLVCMLLAFPIGLMLARSRSRFKSLLVMIIVIPLFIGSAVRASGWVGLLGYGGIADTLAKVIGADGSLGLMFTQFAVIIGTASVVIPYIALSVQAGIEGVPPDLESAAQSLGATPSKAFIQTVLPLAAPSILSGTVLVFILCVNSFATPVLLGGPRFKMMGPAIYDQIAGKSNWPFGAALCFVLVCMTLATLSLAFVARRLFFRRSF</sequence>
<dbReference type="PANTHER" id="PTHR42929">
    <property type="entry name" value="INNER MEMBRANE ABC TRANSPORTER PERMEASE PROTEIN YDCU-RELATED-RELATED"/>
    <property type="match status" value="1"/>
</dbReference>
<dbReference type="GO" id="GO:0055085">
    <property type="term" value="P:transmembrane transport"/>
    <property type="evidence" value="ECO:0007669"/>
    <property type="project" value="InterPro"/>
</dbReference>
<dbReference type="EMBL" id="QJJK01000006">
    <property type="protein sequence ID" value="PXW57871.1"/>
    <property type="molecule type" value="Genomic_DNA"/>
</dbReference>
<keyword evidence="4" id="KW-1003">Cell membrane</keyword>
<evidence type="ECO:0000256" key="4">
    <source>
        <dbReference type="ARBA" id="ARBA00022475"/>
    </source>
</evidence>
<protein>
    <submittedName>
        <fullName evidence="10">Putative spermidine/putrescine transport system permease protein</fullName>
    </submittedName>
</protein>
<evidence type="ECO:0000313" key="10">
    <source>
        <dbReference type="EMBL" id="PXW57871.1"/>
    </source>
</evidence>
<comment type="subcellular location">
    <subcellularLocation>
        <location evidence="1 8">Cell membrane</location>
        <topology evidence="1 8">Multi-pass membrane protein</topology>
    </subcellularLocation>
</comment>
<feature type="domain" description="ABC transmembrane type-1" evidence="9">
    <location>
        <begin position="65"/>
        <end position="270"/>
    </location>
</feature>
<keyword evidence="6 8" id="KW-1133">Transmembrane helix</keyword>
<feature type="transmembrane region" description="Helical" evidence="8">
    <location>
        <begin position="60"/>
        <end position="88"/>
    </location>
</feature>
<gene>
    <name evidence="10" type="ORF">C7450_10643</name>
</gene>
<evidence type="ECO:0000256" key="3">
    <source>
        <dbReference type="ARBA" id="ARBA00022448"/>
    </source>
</evidence>
<keyword evidence="7 8" id="KW-0472">Membrane</keyword>